<dbReference type="PANTHER" id="PTHR38777">
    <property type="entry name" value="FELS-2 PROPHAGE PROTEIN"/>
    <property type="match status" value="1"/>
</dbReference>
<protein>
    <submittedName>
        <fullName evidence="6">TraR/DksA C4-type zinc finger protein</fullName>
    </submittedName>
</protein>
<evidence type="ECO:0000259" key="5">
    <source>
        <dbReference type="Pfam" id="PF01258"/>
    </source>
</evidence>
<feature type="domain" description="Zinc finger DksA/TraR C4-type" evidence="5">
    <location>
        <begin position="24"/>
        <end position="53"/>
    </location>
</feature>
<organism evidence="6 7">
    <name type="scientific">Geobacter anodireducens</name>
    <dbReference type="NCBI Taxonomy" id="1340425"/>
    <lineage>
        <taxon>Bacteria</taxon>
        <taxon>Pseudomonadati</taxon>
        <taxon>Thermodesulfobacteriota</taxon>
        <taxon>Desulfuromonadia</taxon>
        <taxon>Geobacterales</taxon>
        <taxon>Geobacteraceae</taxon>
        <taxon>Geobacter</taxon>
    </lineage>
</organism>
<dbReference type="EMBL" id="JADBFD010000019">
    <property type="protein sequence ID" value="MBE2888962.1"/>
    <property type="molecule type" value="Genomic_DNA"/>
</dbReference>
<reference evidence="6 7" key="1">
    <citation type="submission" date="2020-10" db="EMBL/GenBank/DDBJ databases">
        <title>Investigation of anaerobic biodegradation of phenanthrene by a sulfate-dependent Geobacter anodireducens strain PheS2.</title>
        <authorList>
            <person name="Zhang Z."/>
        </authorList>
    </citation>
    <scope>NUCLEOTIDE SEQUENCE [LARGE SCALE GENOMIC DNA]</scope>
    <source>
        <strain evidence="6 7">PheS2</strain>
    </source>
</reference>
<dbReference type="PROSITE" id="PS51128">
    <property type="entry name" value="ZF_DKSA_2"/>
    <property type="match status" value="1"/>
</dbReference>
<dbReference type="Pfam" id="PF01258">
    <property type="entry name" value="zf-dskA_traR"/>
    <property type="match status" value="1"/>
</dbReference>
<accession>A0ABR9NXH2</accession>
<evidence type="ECO:0000256" key="3">
    <source>
        <dbReference type="ARBA" id="ARBA00022833"/>
    </source>
</evidence>
<evidence type="ECO:0000313" key="7">
    <source>
        <dbReference type="Proteomes" id="UP000618926"/>
    </source>
</evidence>
<dbReference type="SUPFAM" id="SSF57716">
    <property type="entry name" value="Glucocorticoid receptor-like (DNA-binding domain)"/>
    <property type="match status" value="1"/>
</dbReference>
<gene>
    <name evidence="6" type="ORF">IIE05_13410</name>
</gene>
<keyword evidence="1" id="KW-0479">Metal-binding</keyword>
<dbReference type="PANTHER" id="PTHR38777:SF1">
    <property type="entry name" value="DNAK SUPPRESSOR PROTEIN"/>
    <property type="match status" value="1"/>
</dbReference>
<keyword evidence="2" id="KW-0863">Zinc-finger</keyword>
<name>A0ABR9NXH2_9BACT</name>
<evidence type="ECO:0000256" key="4">
    <source>
        <dbReference type="PROSITE-ProRule" id="PRU00510"/>
    </source>
</evidence>
<comment type="caution">
    <text evidence="6">The sequence shown here is derived from an EMBL/GenBank/DDBJ whole genome shotgun (WGS) entry which is preliminary data.</text>
</comment>
<dbReference type="Gene3D" id="1.20.120.910">
    <property type="entry name" value="DksA, coiled-coil domain"/>
    <property type="match status" value="1"/>
</dbReference>
<keyword evidence="7" id="KW-1185">Reference proteome</keyword>
<evidence type="ECO:0000256" key="1">
    <source>
        <dbReference type="ARBA" id="ARBA00022723"/>
    </source>
</evidence>
<evidence type="ECO:0000256" key="2">
    <source>
        <dbReference type="ARBA" id="ARBA00022771"/>
    </source>
</evidence>
<feature type="zinc finger region" description="dksA C4-type" evidence="4">
    <location>
        <begin position="25"/>
        <end position="49"/>
    </location>
</feature>
<keyword evidence="3" id="KW-0862">Zinc</keyword>
<dbReference type="Proteomes" id="UP000618926">
    <property type="component" value="Unassembled WGS sequence"/>
</dbReference>
<evidence type="ECO:0000313" key="6">
    <source>
        <dbReference type="EMBL" id="MBE2888962.1"/>
    </source>
</evidence>
<dbReference type="InterPro" id="IPR000962">
    <property type="entry name" value="Znf_DskA_TraR"/>
</dbReference>
<proteinExistence type="predicted"/>
<sequence>MERAMAAAQRRHRRPLTVADSALICIECERPIPEGRRHAQPGCTRCVDCQSLHDNWRPL</sequence>